<dbReference type="InterPro" id="IPR018247">
    <property type="entry name" value="EF_Hand_1_Ca_BS"/>
</dbReference>
<dbReference type="PROSITE" id="PS50222">
    <property type="entry name" value="EF_HAND_2"/>
    <property type="match status" value="2"/>
</dbReference>
<dbReference type="PANTHER" id="PTHR10891">
    <property type="entry name" value="EF-HAND CALCIUM-BINDING DOMAIN CONTAINING PROTEIN"/>
    <property type="match status" value="1"/>
</dbReference>
<protein>
    <submittedName>
        <fullName evidence="6">Putative calcium-binding protein CML45</fullName>
    </submittedName>
</protein>
<organism evidence="6 7">
    <name type="scientific">Carex littledalei</name>
    <dbReference type="NCBI Taxonomy" id="544730"/>
    <lineage>
        <taxon>Eukaryota</taxon>
        <taxon>Viridiplantae</taxon>
        <taxon>Streptophyta</taxon>
        <taxon>Embryophyta</taxon>
        <taxon>Tracheophyta</taxon>
        <taxon>Spermatophyta</taxon>
        <taxon>Magnoliopsida</taxon>
        <taxon>Liliopsida</taxon>
        <taxon>Poales</taxon>
        <taxon>Cyperaceae</taxon>
        <taxon>Cyperoideae</taxon>
        <taxon>Cariceae</taxon>
        <taxon>Carex</taxon>
        <taxon>Carex subgen. Euthyceras</taxon>
    </lineage>
</organism>
<keyword evidence="4" id="KW-1133">Transmembrane helix</keyword>
<comment type="caution">
    <text evidence="6">The sequence shown here is derived from an EMBL/GenBank/DDBJ whole genome shotgun (WGS) entry which is preliminary data.</text>
</comment>
<dbReference type="InterPro" id="IPR011992">
    <property type="entry name" value="EF-hand-dom_pair"/>
</dbReference>
<gene>
    <name evidence="6" type="ORF">FCM35_KLT12951</name>
</gene>
<evidence type="ECO:0000313" key="7">
    <source>
        <dbReference type="Proteomes" id="UP000623129"/>
    </source>
</evidence>
<dbReference type="SMART" id="SM00054">
    <property type="entry name" value="EFh"/>
    <property type="match status" value="2"/>
</dbReference>
<keyword evidence="1" id="KW-0479">Metal-binding</keyword>
<sequence length="189" mass="21718">MEAIIITFFLLSLILNFYVMITDKFYPKQLHYLYYILISHSDTRYSKAPVIEEGLNKTESTPEVDIKDVRINRDELAFVMERIGEPTTKEGEQTDNFCMGYGEFSALFQESEPSLDEVKEAFSVFDQNRDGLVDAQDLQRVLINLGIREGTNLEACQRMIAQHDRNKDGNVDLIDFSRLLEMSLLGNGD</sequence>
<dbReference type="Pfam" id="PF13499">
    <property type="entry name" value="EF-hand_7"/>
    <property type="match status" value="1"/>
</dbReference>
<keyword evidence="3" id="KW-0106">Calcium</keyword>
<evidence type="ECO:0000256" key="1">
    <source>
        <dbReference type="ARBA" id="ARBA00022723"/>
    </source>
</evidence>
<accession>A0A833V419</accession>
<evidence type="ECO:0000256" key="3">
    <source>
        <dbReference type="ARBA" id="ARBA00022837"/>
    </source>
</evidence>
<dbReference type="Gene3D" id="1.10.238.10">
    <property type="entry name" value="EF-hand"/>
    <property type="match status" value="1"/>
</dbReference>
<feature type="domain" description="EF-hand" evidence="5">
    <location>
        <begin position="113"/>
        <end position="148"/>
    </location>
</feature>
<proteinExistence type="predicted"/>
<dbReference type="GO" id="GO:0005509">
    <property type="term" value="F:calcium ion binding"/>
    <property type="evidence" value="ECO:0007669"/>
    <property type="project" value="InterPro"/>
</dbReference>
<evidence type="ECO:0000256" key="2">
    <source>
        <dbReference type="ARBA" id="ARBA00022737"/>
    </source>
</evidence>
<reference evidence="6" key="1">
    <citation type="submission" date="2020-01" db="EMBL/GenBank/DDBJ databases">
        <title>Genome sequence of Kobresia littledalei, the first chromosome-level genome in the family Cyperaceae.</title>
        <authorList>
            <person name="Qu G."/>
        </authorList>
    </citation>
    <scope>NUCLEOTIDE SEQUENCE</scope>
    <source>
        <strain evidence="6">C.B.Clarke</strain>
        <tissue evidence="6">Leaf</tissue>
    </source>
</reference>
<feature type="transmembrane region" description="Helical" evidence="4">
    <location>
        <begin position="6"/>
        <end position="26"/>
    </location>
</feature>
<name>A0A833V419_9POAL</name>
<dbReference type="InterPro" id="IPR002048">
    <property type="entry name" value="EF_hand_dom"/>
</dbReference>
<keyword evidence="4" id="KW-0812">Transmembrane</keyword>
<keyword evidence="4" id="KW-0472">Membrane</keyword>
<dbReference type="CDD" id="cd00051">
    <property type="entry name" value="EFh"/>
    <property type="match status" value="1"/>
</dbReference>
<evidence type="ECO:0000313" key="6">
    <source>
        <dbReference type="EMBL" id="KAF3322962.1"/>
    </source>
</evidence>
<evidence type="ECO:0000256" key="4">
    <source>
        <dbReference type="SAM" id="Phobius"/>
    </source>
</evidence>
<dbReference type="SUPFAM" id="SSF47473">
    <property type="entry name" value="EF-hand"/>
    <property type="match status" value="1"/>
</dbReference>
<dbReference type="AlphaFoldDB" id="A0A833V419"/>
<evidence type="ECO:0000259" key="5">
    <source>
        <dbReference type="PROSITE" id="PS50222"/>
    </source>
</evidence>
<keyword evidence="2" id="KW-0677">Repeat</keyword>
<feature type="domain" description="EF-hand" evidence="5">
    <location>
        <begin position="151"/>
        <end position="186"/>
    </location>
</feature>
<keyword evidence="7" id="KW-1185">Reference proteome</keyword>
<dbReference type="OrthoDB" id="26525at2759"/>
<dbReference type="Proteomes" id="UP000623129">
    <property type="component" value="Unassembled WGS sequence"/>
</dbReference>
<dbReference type="InterPro" id="IPR039647">
    <property type="entry name" value="EF_hand_pair_protein_CML-like"/>
</dbReference>
<dbReference type="PROSITE" id="PS00018">
    <property type="entry name" value="EF_HAND_1"/>
    <property type="match status" value="2"/>
</dbReference>
<dbReference type="EMBL" id="SWLB01000024">
    <property type="protein sequence ID" value="KAF3322962.1"/>
    <property type="molecule type" value="Genomic_DNA"/>
</dbReference>